<dbReference type="AlphaFoldDB" id="A0A6M0SCE4"/>
<dbReference type="RefSeq" id="WP_163667098.1">
    <property type="nucleotide sequence ID" value="NZ_QZCE01000002.1"/>
</dbReference>
<proteinExistence type="predicted"/>
<dbReference type="EMBL" id="QZCE01000002">
    <property type="protein sequence ID" value="NEZ65753.1"/>
    <property type="molecule type" value="Genomic_DNA"/>
</dbReference>
<dbReference type="Proteomes" id="UP000473574">
    <property type="component" value="Unassembled WGS sequence"/>
</dbReference>
<protein>
    <submittedName>
        <fullName evidence="2">Uncharacterized protein</fullName>
    </submittedName>
</protein>
<gene>
    <name evidence="2" type="ORF">D0962_23855</name>
</gene>
<name>A0A6M0SCE4_9CYAN</name>
<keyword evidence="1" id="KW-0472">Membrane</keyword>
<keyword evidence="1" id="KW-0812">Transmembrane</keyword>
<comment type="caution">
    <text evidence="2">The sequence shown here is derived from an EMBL/GenBank/DDBJ whole genome shotgun (WGS) entry which is preliminary data.</text>
</comment>
<evidence type="ECO:0000313" key="3">
    <source>
        <dbReference type="Proteomes" id="UP000473574"/>
    </source>
</evidence>
<evidence type="ECO:0000313" key="2">
    <source>
        <dbReference type="EMBL" id="NEZ65753.1"/>
    </source>
</evidence>
<reference evidence="2 3" key="1">
    <citation type="journal article" date="2020" name="Microb. Ecol.">
        <title>Ecogenomics of the Marine Benthic Filamentous Cyanobacterium Adonisia.</title>
        <authorList>
            <person name="Walter J.M."/>
            <person name="Coutinho F.H."/>
            <person name="Leomil L."/>
            <person name="Hargreaves P.I."/>
            <person name="Campeao M.E."/>
            <person name="Vieira V.V."/>
            <person name="Silva B.S."/>
            <person name="Fistarol G.O."/>
            <person name="Salomon P.S."/>
            <person name="Sawabe T."/>
            <person name="Mino S."/>
            <person name="Hosokawa M."/>
            <person name="Miyashita H."/>
            <person name="Maruyama F."/>
            <person name="van Verk M.C."/>
            <person name="Dutilh B.E."/>
            <person name="Thompson C.C."/>
            <person name="Thompson F.L."/>
        </authorList>
    </citation>
    <scope>NUCLEOTIDE SEQUENCE [LARGE SCALE GENOMIC DNA]</scope>
    <source>
        <strain evidence="2 3">CCMR0082</strain>
    </source>
</reference>
<keyword evidence="1" id="KW-1133">Transmembrane helix</keyword>
<feature type="transmembrane region" description="Helical" evidence="1">
    <location>
        <begin position="110"/>
        <end position="131"/>
    </location>
</feature>
<sequence>MNQVPDEIIESLRGVTRLGEAELVEAIRVLQLKEATVTDSPESKGGVGLIAVAIAIQKVSLRLKKVSLRPIWSLRWVAKPVGYLLPRDDREEWLGDVEEIHHLMLVEETYPAWIINLVIAIKTLLLVWTAVEVHIVNLFSRNSGA</sequence>
<accession>A0A6M0SCE4</accession>
<evidence type="ECO:0000256" key="1">
    <source>
        <dbReference type="SAM" id="Phobius"/>
    </source>
</evidence>
<organism evidence="2 3">
    <name type="scientific">Adonisia turfae CCMR0082</name>
    <dbReference type="NCBI Taxonomy" id="2304604"/>
    <lineage>
        <taxon>Bacteria</taxon>
        <taxon>Bacillati</taxon>
        <taxon>Cyanobacteriota</taxon>
        <taxon>Adonisia</taxon>
        <taxon>Adonisia turfae</taxon>
    </lineage>
</organism>